<dbReference type="HOGENOM" id="CLU_078573_1_0_1"/>
<proteinExistence type="predicted"/>
<reference key="2">
    <citation type="submission" date="2011-08" db="EMBL/GenBank/DDBJ databases">
        <title>Genome sequence of Naumovozyma castellii.</title>
        <authorList>
            <person name="Gordon J.L."/>
            <person name="Armisen D."/>
            <person name="Proux-Wera E."/>
            <person name="OhEigeartaigh S.S."/>
            <person name="Byrne K.P."/>
            <person name="Wolfe K.H."/>
        </authorList>
    </citation>
    <scope>NUCLEOTIDE SEQUENCE</scope>
    <source>
        <strain>Type strain:CBS 4309</strain>
    </source>
</reference>
<dbReference type="Gene3D" id="6.20.20.10">
    <property type="match status" value="1"/>
</dbReference>
<gene>
    <name evidence="2" type="primary">NCAS0E04040</name>
    <name evidence="2" type="ordered locus">NCAS_0E04040</name>
</gene>
<dbReference type="GO" id="GO:0005737">
    <property type="term" value="C:cytoplasm"/>
    <property type="evidence" value="ECO:0007669"/>
    <property type="project" value="EnsemblFungi"/>
</dbReference>
<sequence>MGVPNPDDALPSYDDVLREEEQQRLNAAPPPAAPRPEPQHHTRPPAPRPPAPNTGSNRPHSSFHIQGNQKPPLPWVYPSNYHCKKCNNTGYKIKNGRSCKSCWRRFAPVNNVQSNMPFNITTTNNPYNYSSTPSPFMGGGGTPWSYGGANQRPLMVQPGDPRLGGVVCGECRGSGRVRFFLDDDICPLCNGLGRIVGHS</sequence>
<dbReference type="InterPro" id="IPR038910">
    <property type="entry name" value="Hua1-like"/>
</dbReference>
<dbReference type="EMBL" id="HE576756">
    <property type="protein sequence ID" value="CCC70474.1"/>
    <property type="molecule type" value="Genomic_DNA"/>
</dbReference>
<accession>G0VG54</accession>
<keyword evidence="3" id="KW-1185">Reference proteome</keyword>
<dbReference type="PANTHER" id="PTHR28031">
    <property type="entry name" value="PROLINE-RICH PROTEIN HUA1"/>
    <property type="match status" value="1"/>
</dbReference>
<dbReference type="OMA" id="GMVHFLF"/>
<evidence type="ECO:0000313" key="2">
    <source>
        <dbReference type="EMBL" id="CCC70474.1"/>
    </source>
</evidence>
<dbReference type="OrthoDB" id="2405700at2759"/>
<protein>
    <submittedName>
        <fullName evidence="2">Uncharacterized protein</fullName>
    </submittedName>
</protein>
<organism evidence="2 3">
    <name type="scientific">Naumovozyma castellii</name>
    <name type="common">Yeast</name>
    <name type="synonym">Saccharomyces castellii</name>
    <dbReference type="NCBI Taxonomy" id="27288"/>
    <lineage>
        <taxon>Eukaryota</taxon>
        <taxon>Fungi</taxon>
        <taxon>Dikarya</taxon>
        <taxon>Ascomycota</taxon>
        <taxon>Saccharomycotina</taxon>
        <taxon>Saccharomycetes</taxon>
        <taxon>Saccharomycetales</taxon>
        <taxon>Saccharomycetaceae</taxon>
        <taxon>Naumovozyma</taxon>
    </lineage>
</organism>
<dbReference type="Proteomes" id="UP000001640">
    <property type="component" value="Chromosome 5"/>
</dbReference>
<dbReference type="GeneID" id="96904101"/>
<dbReference type="AlphaFoldDB" id="G0VG54"/>
<dbReference type="InParanoid" id="G0VG54"/>
<dbReference type="PANTHER" id="PTHR28031:SF1">
    <property type="entry name" value="PROLINE-RICH PROTEIN HUA1"/>
    <property type="match status" value="1"/>
</dbReference>
<name>G0VG54_NAUCA</name>
<feature type="compositionally biased region" description="Polar residues" evidence="1">
    <location>
        <begin position="53"/>
        <end position="69"/>
    </location>
</feature>
<dbReference type="eggNOG" id="ENOG502S12N">
    <property type="taxonomic scope" value="Eukaryota"/>
</dbReference>
<dbReference type="FunCoup" id="G0VG54">
    <property type="interactions" value="66"/>
</dbReference>
<dbReference type="STRING" id="1064592.G0VG54"/>
<evidence type="ECO:0000256" key="1">
    <source>
        <dbReference type="SAM" id="MobiDB-lite"/>
    </source>
</evidence>
<feature type="region of interest" description="Disordered" evidence="1">
    <location>
        <begin position="1"/>
        <end position="71"/>
    </location>
</feature>
<dbReference type="RefSeq" id="XP_003676830.1">
    <property type="nucleotide sequence ID" value="XM_003676782.1"/>
</dbReference>
<evidence type="ECO:0000313" key="3">
    <source>
        <dbReference type="Proteomes" id="UP000001640"/>
    </source>
</evidence>
<reference evidence="2 3" key="1">
    <citation type="journal article" date="2011" name="Proc. Natl. Acad. Sci. U.S.A.">
        <title>Evolutionary erosion of yeast sex chromosomes by mating-type switching accidents.</title>
        <authorList>
            <person name="Gordon J.L."/>
            <person name="Armisen D."/>
            <person name="Proux-Wera E."/>
            <person name="Oheigeartaigh S.S."/>
            <person name="Byrne K.P."/>
            <person name="Wolfe K.H."/>
        </authorList>
    </citation>
    <scope>NUCLEOTIDE SEQUENCE [LARGE SCALE GENOMIC DNA]</scope>
    <source>
        <strain evidence="3">ATCC 76901 / BCRC 22586 / CBS 4309 / NBRC 1992 / NRRL Y-12630</strain>
    </source>
</reference>
<dbReference type="KEGG" id="ncs:NCAS_0E04040"/>